<accession>A0A5C6EFV6</accession>
<dbReference type="InterPro" id="IPR016064">
    <property type="entry name" value="NAD/diacylglycerol_kinase_sf"/>
</dbReference>
<dbReference type="InterPro" id="IPR017437">
    <property type="entry name" value="ATP-NAD_kinase_PpnK-typ_C"/>
</dbReference>
<evidence type="ECO:0000259" key="6">
    <source>
        <dbReference type="Pfam" id="PF01467"/>
    </source>
</evidence>
<keyword evidence="2 7" id="KW-0418">Kinase</keyword>
<dbReference type="AlphaFoldDB" id="A0A5C6EFV6"/>
<name>A0A5C6EFV6_9BACT</name>
<sequence length="456" mass="50703">MELALWGGNFNPPGNHHIEIARALARVAERVVIVPAGPRAEKREQNAIASTFRAALVDLAFRDIDRVELDFSDLENQVFTSNDELARRYSDADVWHVVPREFVDGGATEESMIQQYWEQSGDLWKSAKFLIVHPKNHPPSVADLPPNYRLLEVNAEGRSQDIRVALVRGENVSHQIDPAVLNFIETRGLYRLSSPAHSRTISLQGKSGHVYFDKRNVAASDWAQRFNSVSIDRADYVIALGGDGTMLQAIGKFWERRIPFFGVNFGHVGFLLNDREDVSSSSFPSEDVIVRDLPMLRVESLLTDGSTSVGLAFNDAWLERSTGQTAWLEVKVDDQVRFKKLVCDGVLTCTAAGSTAYASSMGATPMLADTEAWMLVGSNVMTPRNWKSAPISMNSSITVRNLDPDKRPVRGFIGGTSLGDVLEMRIRPSRTAFVELAFLPEHDMSRKIADVLFPNT</sequence>
<dbReference type="Gene3D" id="2.60.200.30">
    <property type="entry name" value="Probable inorganic polyphosphate/atp-NAD kinase, domain 2"/>
    <property type="match status" value="1"/>
</dbReference>
<dbReference type="Pfam" id="PF01467">
    <property type="entry name" value="CTP_transf_like"/>
    <property type="match status" value="1"/>
</dbReference>
<dbReference type="InterPro" id="IPR017438">
    <property type="entry name" value="ATP-NAD_kinase_N"/>
</dbReference>
<evidence type="ECO:0000313" key="7">
    <source>
        <dbReference type="EMBL" id="TWU48673.1"/>
    </source>
</evidence>
<dbReference type="EMBL" id="SJPW01000006">
    <property type="protein sequence ID" value="TWU48673.1"/>
    <property type="molecule type" value="Genomic_DNA"/>
</dbReference>
<dbReference type="EC" id="2.7.1.23" evidence="7"/>
<keyword evidence="4" id="KW-0520">NAD</keyword>
<keyword evidence="1 7" id="KW-0808">Transferase</keyword>
<keyword evidence="8" id="KW-1185">Reference proteome</keyword>
<gene>
    <name evidence="7" type="primary">ppnK</name>
    <name evidence="7" type="ORF">Poly51_45740</name>
</gene>
<evidence type="ECO:0000256" key="2">
    <source>
        <dbReference type="ARBA" id="ARBA00022777"/>
    </source>
</evidence>
<dbReference type="GO" id="GO:0005524">
    <property type="term" value="F:ATP binding"/>
    <property type="evidence" value="ECO:0007669"/>
    <property type="project" value="UniProtKB-ARBA"/>
</dbReference>
<dbReference type="InterPro" id="IPR014729">
    <property type="entry name" value="Rossmann-like_a/b/a_fold"/>
</dbReference>
<dbReference type="GO" id="GO:0051287">
    <property type="term" value="F:NAD binding"/>
    <property type="evidence" value="ECO:0007669"/>
    <property type="project" value="UniProtKB-ARBA"/>
</dbReference>
<dbReference type="Gene3D" id="3.40.50.10330">
    <property type="entry name" value="Probable inorganic polyphosphate/atp-NAD kinase, domain 1"/>
    <property type="match status" value="1"/>
</dbReference>
<dbReference type="GO" id="GO:0006741">
    <property type="term" value="P:NADP+ biosynthetic process"/>
    <property type="evidence" value="ECO:0007669"/>
    <property type="project" value="InterPro"/>
</dbReference>
<dbReference type="Pfam" id="PF01513">
    <property type="entry name" value="NAD_kinase"/>
    <property type="match status" value="1"/>
</dbReference>
<dbReference type="GO" id="GO:0003951">
    <property type="term" value="F:NAD+ kinase activity"/>
    <property type="evidence" value="ECO:0007669"/>
    <property type="project" value="UniProtKB-EC"/>
</dbReference>
<evidence type="ECO:0000256" key="5">
    <source>
        <dbReference type="ARBA" id="ARBA00047925"/>
    </source>
</evidence>
<dbReference type="Gene3D" id="3.40.50.620">
    <property type="entry name" value="HUPs"/>
    <property type="match status" value="1"/>
</dbReference>
<evidence type="ECO:0000313" key="8">
    <source>
        <dbReference type="Proteomes" id="UP000318288"/>
    </source>
</evidence>
<dbReference type="Proteomes" id="UP000318288">
    <property type="component" value="Unassembled WGS sequence"/>
</dbReference>
<organism evidence="7 8">
    <name type="scientific">Rubripirellula tenax</name>
    <dbReference type="NCBI Taxonomy" id="2528015"/>
    <lineage>
        <taxon>Bacteria</taxon>
        <taxon>Pseudomonadati</taxon>
        <taxon>Planctomycetota</taxon>
        <taxon>Planctomycetia</taxon>
        <taxon>Pirellulales</taxon>
        <taxon>Pirellulaceae</taxon>
        <taxon>Rubripirellula</taxon>
    </lineage>
</organism>
<dbReference type="PANTHER" id="PTHR20275">
    <property type="entry name" value="NAD KINASE"/>
    <property type="match status" value="1"/>
</dbReference>
<comment type="caution">
    <text evidence="7">The sequence shown here is derived from an EMBL/GenBank/DDBJ whole genome shotgun (WGS) entry which is preliminary data.</text>
</comment>
<evidence type="ECO:0000256" key="3">
    <source>
        <dbReference type="ARBA" id="ARBA00022857"/>
    </source>
</evidence>
<evidence type="ECO:0000256" key="4">
    <source>
        <dbReference type="ARBA" id="ARBA00023027"/>
    </source>
</evidence>
<protein>
    <submittedName>
        <fullName evidence="7">Putative inorganic polyphosphate/ATP-NAD kinase</fullName>
        <ecNumber evidence="7">2.7.1.23</ecNumber>
    </submittedName>
</protein>
<reference evidence="7 8" key="1">
    <citation type="submission" date="2019-02" db="EMBL/GenBank/DDBJ databases">
        <title>Deep-cultivation of Planctomycetes and their phenomic and genomic characterization uncovers novel biology.</title>
        <authorList>
            <person name="Wiegand S."/>
            <person name="Jogler M."/>
            <person name="Boedeker C."/>
            <person name="Pinto D."/>
            <person name="Vollmers J."/>
            <person name="Rivas-Marin E."/>
            <person name="Kohn T."/>
            <person name="Peeters S.H."/>
            <person name="Heuer A."/>
            <person name="Rast P."/>
            <person name="Oberbeckmann S."/>
            <person name="Bunk B."/>
            <person name="Jeske O."/>
            <person name="Meyerdierks A."/>
            <person name="Storesund J.E."/>
            <person name="Kallscheuer N."/>
            <person name="Luecker S."/>
            <person name="Lage O.M."/>
            <person name="Pohl T."/>
            <person name="Merkel B.J."/>
            <person name="Hornburger P."/>
            <person name="Mueller R.-W."/>
            <person name="Bruemmer F."/>
            <person name="Labrenz M."/>
            <person name="Spormann A.M."/>
            <person name="Op Den Camp H."/>
            <person name="Overmann J."/>
            <person name="Amann R."/>
            <person name="Jetten M.S.M."/>
            <person name="Mascher T."/>
            <person name="Medema M.H."/>
            <person name="Devos D.P."/>
            <person name="Kaster A.-K."/>
            <person name="Ovreas L."/>
            <person name="Rohde M."/>
            <person name="Galperin M.Y."/>
            <person name="Jogler C."/>
        </authorList>
    </citation>
    <scope>NUCLEOTIDE SEQUENCE [LARGE SCALE GENOMIC DNA]</scope>
    <source>
        <strain evidence="7 8">Poly51</strain>
    </source>
</reference>
<comment type="catalytic activity">
    <reaction evidence="5">
        <text>NAD(+) + ATP = ADP + NADP(+) + H(+)</text>
        <dbReference type="Rhea" id="RHEA:18629"/>
        <dbReference type="ChEBI" id="CHEBI:15378"/>
        <dbReference type="ChEBI" id="CHEBI:30616"/>
        <dbReference type="ChEBI" id="CHEBI:57540"/>
        <dbReference type="ChEBI" id="CHEBI:58349"/>
        <dbReference type="ChEBI" id="CHEBI:456216"/>
        <dbReference type="EC" id="2.7.1.23"/>
    </reaction>
</comment>
<evidence type="ECO:0000256" key="1">
    <source>
        <dbReference type="ARBA" id="ARBA00022679"/>
    </source>
</evidence>
<proteinExistence type="predicted"/>
<feature type="domain" description="Cytidyltransferase-like" evidence="6">
    <location>
        <begin position="6"/>
        <end position="84"/>
    </location>
</feature>
<dbReference type="SUPFAM" id="SSF52374">
    <property type="entry name" value="Nucleotidylyl transferase"/>
    <property type="match status" value="1"/>
</dbReference>
<dbReference type="SUPFAM" id="SSF111331">
    <property type="entry name" value="NAD kinase/diacylglycerol kinase-like"/>
    <property type="match status" value="1"/>
</dbReference>
<dbReference type="GO" id="GO:0019674">
    <property type="term" value="P:NAD+ metabolic process"/>
    <property type="evidence" value="ECO:0007669"/>
    <property type="project" value="InterPro"/>
</dbReference>
<keyword evidence="3" id="KW-0521">NADP</keyword>
<dbReference type="InterPro" id="IPR004821">
    <property type="entry name" value="Cyt_trans-like"/>
</dbReference>
<dbReference type="PANTHER" id="PTHR20275:SF0">
    <property type="entry name" value="NAD KINASE"/>
    <property type="match status" value="1"/>
</dbReference>
<dbReference type="InterPro" id="IPR002504">
    <property type="entry name" value="NADK"/>
</dbReference>